<feature type="region of interest" description="Disordered" evidence="1">
    <location>
        <begin position="77"/>
        <end position="131"/>
    </location>
</feature>
<name>A0A427Y7Y2_9TREE</name>
<dbReference type="OrthoDB" id="426386at2759"/>
<dbReference type="PANTHER" id="PTHR21377">
    <property type="entry name" value="PROTEIN FAM210B, MITOCHONDRIAL"/>
    <property type="match status" value="1"/>
</dbReference>
<dbReference type="AlphaFoldDB" id="A0A427Y7Y2"/>
<evidence type="ECO:0000313" key="3">
    <source>
        <dbReference type="EMBL" id="RSH87154.1"/>
    </source>
</evidence>
<feature type="compositionally biased region" description="Basic and acidic residues" evidence="1">
    <location>
        <begin position="296"/>
        <end position="317"/>
    </location>
</feature>
<feature type="region of interest" description="Disordered" evidence="1">
    <location>
        <begin position="292"/>
        <end position="317"/>
    </location>
</feature>
<evidence type="ECO:0000313" key="4">
    <source>
        <dbReference type="Proteomes" id="UP000279259"/>
    </source>
</evidence>
<feature type="compositionally biased region" description="Low complexity" evidence="1">
    <location>
        <begin position="78"/>
        <end position="89"/>
    </location>
</feature>
<evidence type="ECO:0000256" key="1">
    <source>
        <dbReference type="SAM" id="MobiDB-lite"/>
    </source>
</evidence>
<dbReference type="EMBL" id="RSCD01000018">
    <property type="protein sequence ID" value="RSH87154.1"/>
    <property type="molecule type" value="Genomic_DNA"/>
</dbReference>
<sequence>MSMSLAMRGGRAARSAPLAELALRSVAGPSRLLRPREVSTARTLVPALTSSNTPLRRSILAPSPRLISHDLSRINAVSRRSSSTATAASQPAPHANPTSHSDSHPHSGSNSSYSSQTPPDAEPGSKPEPEPKSAYARFKALSKKYGWWALGMYTALSSIDFSLTFLTVHAVGAERIEPAFYAALHRYHVIRYGEEEAVRIEEESRVEKAETKAREEEVMRGLTEEERRRRKNGGGWGSRTFWAEVALAYAIHKTALLPFRAGLTVAWTPKLVNWLTKRGWVGKGGITRAATHAQGKIKDARERVKDASGRVREAVKK</sequence>
<feature type="compositionally biased region" description="Low complexity" evidence="1">
    <location>
        <begin position="106"/>
        <end position="115"/>
    </location>
</feature>
<gene>
    <name evidence="3" type="ORF">EHS25_003645</name>
</gene>
<comment type="caution">
    <text evidence="3">The sequence shown here is derived from an EMBL/GenBank/DDBJ whole genome shotgun (WGS) entry which is preliminary data.</text>
</comment>
<dbReference type="InterPro" id="IPR009688">
    <property type="entry name" value="FAM210A/B-like_dom"/>
</dbReference>
<feature type="domain" description="DUF1279" evidence="2">
    <location>
        <begin position="137"/>
        <end position="269"/>
    </location>
</feature>
<dbReference type="PANTHER" id="PTHR21377:SF0">
    <property type="entry name" value="PROTEIN FAM210B, MITOCHONDRIAL"/>
    <property type="match status" value="1"/>
</dbReference>
<dbReference type="GO" id="GO:0005739">
    <property type="term" value="C:mitochondrion"/>
    <property type="evidence" value="ECO:0007669"/>
    <property type="project" value="TreeGrafter"/>
</dbReference>
<organism evidence="3 4">
    <name type="scientific">Saitozyma podzolica</name>
    <dbReference type="NCBI Taxonomy" id="1890683"/>
    <lineage>
        <taxon>Eukaryota</taxon>
        <taxon>Fungi</taxon>
        <taxon>Dikarya</taxon>
        <taxon>Basidiomycota</taxon>
        <taxon>Agaricomycotina</taxon>
        <taxon>Tremellomycetes</taxon>
        <taxon>Tremellales</taxon>
        <taxon>Trimorphomycetaceae</taxon>
        <taxon>Saitozyma</taxon>
    </lineage>
</organism>
<accession>A0A427Y7Y2</accession>
<keyword evidence="4" id="KW-1185">Reference proteome</keyword>
<evidence type="ECO:0000259" key="2">
    <source>
        <dbReference type="Pfam" id="PF06916"/>
    </source>
</evidence>
<dbReference type="Proteomes" id="UP000279259">
    <property type="component" value="Unassembled WGS sequence"/>
</dbReference>
<protein>
    <recommendedName>
        <fullName evidence="2">DUF1279 domain-containing protein</fullName>
    </recommendedName>
</protein>
<proteinExistence type="predicted"/>
<dbReference type="Pfam" id="PF06916">
    <property type="entry name" value="FAM210A-B_dom"/>
    <property type="match status" value="1"/>
</dbReference>
<dbReference type="InterPro" id="IPR045866">
    <property type="entry name" value="FAM210A/B-like"/>
</dbReference>
<reference evidence="3 4" key="1">
    <citation type="submission" date="2018-11" db="EMBL/GenBank/DDBJ databases">
        <title>Genome sequence of Saitozyma podzolica DSM 27192.</title>
        <authorList>
            <person name="Aliyu H."/>
            <person name="Gorte O."/>
            <person name="Ochsenreither K."/>
        </authorList>
    </citation>
    <scope>NUCLEOTIDE SEQUENCE [LARGE SCALE GENOMIC DNA]</scope>
    <source>
        <strain evidence="3 4">DSM 27192</strain>
    </source>
</reference>